<dbReference type="PANTHER" id="PTHR12599:SF0">
    <property type="entry name" value="PTERIN-4-ALPHA-CARBINOLAMINE DEHYDRATASE"/>
    <property type="match status" value="1"/>
</dbReference>
<dbReference type="Proteomes" id="UP000029226">
    <property type="component" value="Unassembled WGS sequence"/>
</dbReference>
<evidence type="ECO:0000313" key="9">
    <source>
        <dbReference type="EMBL" id="PRX13552.1"/>
    </source>
</evidence>
<evidence type="ECO:0000256" key="1">
    <source>
        <dbReference type="ARBA" id="ARBA00001554"/>
    </source>
</evidence>
<reference evidence="11 12" key="1">
    <citation type="journal article" date="2014" name="Genome Announc.">
        <title>Draft Genome Sequences of Marine Flavobacterium Nonlabens Strains NR17, NR24, NR27, NR32, NR33, and Ara13.</title>
        <authorList>
            <person name="Nakanishi M."/>
            <person name="Meirelles P."/>
            <person name="Suzuki R."/>
            <person name="Takatani N."/>
            <person name="Mino S."/>
            <person name="Suda W."/>
            <person name="Oshima K."/>
            <person name="Hattori M."/>
            <person name="Ohkuma M."/>
            <person name="Hosokawa M."/>
            <person name="Miyashita K."/>
            <person name="Thompson F.L."/>
            <person name="Niwa A."/>
            <person name="Sawabe T."/>
            <person name="Sawabe T."/>
        </authorList>
    </citation>
    <scope>NUCLEOTIDE SEQUENCE [LARGE SCALE GENOMIC DNA]</scope>
    <source>
        <strain evidence="7">JCM 19275</strain>
        <strain evidence="5">JCM 19296</strain>
        <strain evidence="6">JCM 19314</strain>
        <strain evidence="13">JCM19275</strain>
        <strain evidence="11">JCM19296</strain>
        <strain evidence="12">JCM19314</strain>
    </source>
</reference>
<evidence type="ECO:0000313" key="10">
    <source>
        <dbReference type="Proteomes" id="UP000028531"/>
    </source>
</evidence>
<dbReference type="SUPFAM" id="SSF55248">
    <property type="entry name" value="PCD-like"/>
    <property type="match status" value="1"/>
</dbReference>
<dbReference type="OrthoDB" id="9794987at2"/>
<dbReference type="NCBIfam" id="NF002017">
    <property type="entry name" value="PRK00823.1-2"/>
    <property type="match status" value="1"/>
</dbReference>
<dbReference type="EMBL" id="BBLG01000010">
    <property type="protein sequence ID" value="GAK77523.1"/>
    <property type="molecule type" value="Genomic_DNA"/>
</dbReference>
<evidence type="ECO:0000256" key="4">
    <source>
        <dbReference type="HAMAP-Rule" id="MF_00434"/>
    </source>
</evidence>
<protein>
    <recommendedName>
        <fullName evidence="4">Putative pterin-4-alpha-carbinolamine dehydratase</fullName>
        <shortName evidence="4">PHS</shortName>
        <ecNumber evidence="4">4.2.1.96</ecNumber>
    </recommendedName>
    <alternativeName>
        <fullName evidence="4">4-alpha-hydroxy-tetrahydropterin dehydratase</fullName>
    </alternativeName>
    <alternativeName>
        <fullName evidence="4">Pterin carbinolamine dehydratase</fullName>
        <shortName evidence="4">PCD</shortName>
    </alternativeName>
</protein>
<evidence type="ECO:0000313" key="5">
    <source>
        <dbReference type="EMBL" id="GAK77523.1"/>
    </source>
</evidence>
<evidence type="ECO:0000256" key="3">
    <source>
        <dbReference type="ARBA" id="ARBA00023239"/>
    </source>
</evidence>
<name>A0A081DF27_NONUL</name>
<dbReference type="Gene3D" id="3.30.1360.20">
    <property type="entry name" value="Transcriptional coactivator/pterin dehydratase"/>
    <property type="match status" value="1"/>
</dbReference>
<accession>A0A081DF27</accession>
<proteinExistence type="inferred from homology"/>
<dbReference type="InterPro" id="IPR001533">
    <property type="entry name" value="Pterin_deHydtase"/>
</dbReference>
<dbReference type="GO" id="GO:0006729">
    <property type="term" value="P:tetrahydrobiopterin biosynthetic process"/>
    <property type="evidence" value="ECO:0007669"/>
    <property type="project" value="InterPro"/>
</dbReference>
<dbReference type="Proteomes" id="UP000028531">
    <property type="component" value="Unassembled WGS sequence"/>
</dbReference>
<dbReference type="AlphaFoldDB" id="A0A081DF27"/>
<evidence type="ECO:0000313" key="7">
    <source>
        <dbReference type="EMBL" id="GAL75777.1"/>
    </source>
</evidence>
<evidence type="ECO:0000313" key="12">
    <source>
        <dbReference type="Proteomes" id="UP000029226"/>
    </source>
</evidence>
<comment type="similarity">
    <text evidence="2 4">Belongs to the pterin-4-alpha-carbinolamine dehydratase family.</text>
</comment>
<dbReference type="CDD" id="cd00914">
    <property type="entry name" value="PCD_DCoH_subfamily_b"/>
    <property type="match status" value="1"/>
</dbReference>
<dbReference type="Pfam" id="PF01329">
    <property type="entry name" value="Pterin_4a"/>
    <property type="match status" value="1"/>
</dbReference>
<evidence type="ECO:0000313" key="8">
    <source>
        <dbReference type="EMBL" id="KEZ93323.1"/>
    </source>
</evidence>
<dbReference type="HAMAP" id="MF_00434">
    <property type="entry name" value="Pterin_4_alpha"/>
    <property type="match status" value="1"/>
</dbReference>
<dbReference type="InterPro" id="IPR036428">
    <property type="entry name" value="PCD_sf"/>
</dbReference>
<evidence type="ECO:0000313" key="13">
    <source>
        <dbReference type="Proteomes" id="UP000029647"/>
    </source>
</evidence>
<evidence type="ECO:0000256" key="2">
    <source>
        <dbReference type="ARBA" id="ARBA00006472"/>
    </source>
</evidence>
<organism evidence="5 11">
    <name type="scientific">Nonlabens ulvanivorans</name>
    <name type="common">Persicivirga ulvanivorans</name>
    <dbReference type="NCBI Taxonomy" id="906888"/>
    <lineage>
        <taxon>Bacteria</taxon>
        <taxon>Pseudomonadati</taxon>
        <taxon>Bacteroidota</taxon>
        <taxon>Flavobacteriia</taxon>
        <taxon>Flavobacteriales</taxon>
        <taxon>Flavobacteriaceae</taxon>
        <taxon>Nonlabens</taxon>
    </lineage>
</organism>
<sequence>MEKLTEDQIYKHLENIEGWDYYDDAIHTTFEFDNFMDAFSVMTRIALIAEKMEHHPDWHNVYNTLEITLSTHDVNGLTENDFKLAAAIEHIVGDE</sequence>
<dbReference type="GeneID" id="90595438"/>
<dbReference type="EMBL" id="PVNA01000003">
    <property type="protein sequence ID" value="PRX13552.1"/>
    <property type="molecule type" value="Genomic_DNA"/>
</dbReference>
<dbReference type="EMBL" id="BBMM01000003">
    <property type="protein sequence ID" value="GAK99999.1"/>
    <property type="molecule type" value="Genomic_DNA"/>
</dbReference>
<comment type="catalytic activity">
    <reaction evidence="1 4">
        <text>(4aS,6R)-4a-hydroxy-L-erythro-5,6,7,8-tetrahydrobiopterin = (6R)-L-erythro-6,7-dihydrobiopterin + H2O</text>
        <dbReference type="Rhea" id="RHEA:11920"/>
        <dbReference type="ChEBI" id="CHEBI:15377"/>
        <dbReference type="ChEBI" id="CHEBI:15642"/>
        <dbReference type="ChEBI" id="CHEBI:43120"/>
        <dbReference type="EC" id="4.2.1.96"/>
    </reaction>
</comment>
<comment type="caution">
    <text evidence="5">The sequence shown here is derived from an EMBL/GenBank/DDBJ whole genome shotgun (WGS) entry which is preliminary data.</text>
</comment>
<gene>
    <name evidence="8" type="ORF">IL45_14500</name>
    <name evidence="7" type="ORF">JCM19275_1660</name>
    <name evidence="5" type="ORF">JCM19296_3131</name>
    <name evidence="6" type="ORF">JCM19314_1184</name>
    <name evidence="9" type="ORF">LY02_01795</name>
</gene>
<keyword evidence="14" id="KW-1185">Reference proteome</keyword>
<dbReference type="Proteomes" id="UP000239997">
    <property type="component" value="Unassembled WGS sequence"/>
</dbReference>
<dbReference type="EMBL" id="JPJI01000032">
    <property type="protein sequence ID" value="KEZ93323.1"/>
    <property type="molecule type" value="Genomic_DNA"/>
</dbReference>
<dbReference type="PANTHER" id="PTHR12599">
    <property type="entry name" value="PTERIN-4-ALPHA-CARBINOLAMINE DEHYDRATASE"/>
    <property type="match status" value="1"/>
</dbReference>
<reference evidence="8 10" key="2">
    <citation type="submission" date="2014-07" db="EMBL/GenBank/DDBJ databases">
        <title>Draft genome sequence of Nonlabens ulvanivorans, an ulvan degrading bacterium.</title>
        <authorList>
            <person name="Kopel M."/>
            <person name="Helbert W."/>
            <person name="Henrissat B."/>
            <person name="Doniger T."/>
            <person name="Banin E."/>
        </authorList>
    </citation>
    <scope>NUCLEOTIDE SEQUENCE [LARGE SCALE GENOMIC DNA]</scope>
    <source>
        <strain evidence="8 10">PLR</strain>
    </source>
</reference>
<dbReference type="EMBL" id="BBNT01000006">
    <property type="protein sequence ID" value="GAL75777.1"/>
    <property type="molecule type" value="Genomic_DNA"/>
</dbReference>
<dbReference type="NCBIfam" id="NF002018">
    <property type="entry name" value="PRK00823.1-3"/>
    <property type="match status" value="1"/>
</dbReference>
<evidence type="ECO:0000313" key="11">
    <source>
        <dbReference type="Proteomes" id="UP000028980"/>
    </source>
</evidence>
<evidence type="ECO:0000313" key="6">
    <source>
        <dbReference type="EMBL" id="GAK99999.1"/>
    </source>
</evidence>
<reference evidence="9 14" key="3">
    <citation type="submission" date="2018-03" db="EMBL/GenBank/DDBJ databases">
        <title>Genomic Encyclopedia of Archaeal and Bacterial Type Strains, Phase II (KMG-II): from individual species to whole genera.</title>
        <authorList>
            <person name="Goeker M."/>
        </authorList>
    </citation>
    <scope>NUCLEOTIDE SEQUENCE [LARGE SCALE GENOMIC DNA]</scope>
    <source>
        <strain evidence="9 14">DSM 22727</strain>
    </source>
</reference>
<dbReference type="RefSeq" id="WP_036585102.1">
    <property type="nucleotide sequence ID" value="NZ_CP136694.1"/>
</dbReference>
<dbReference type="EC" id="4.2.1.96" evidence="4"/>
<keyword evidence="3 4" id="KW-0456">Lyase</keyword>
<dbReference type="Proteomes" id="UP000029647">
    <property type="component" value="Unassembled WGS sequence"/>
</dbReference>
<dbReference type="GO" id="GO:0008124">
    <property type="term" value="F:4-alpha-hydroxytetrahydrobiopterin dehydratase activity"/>
    <property type="evidence" value="ECO:0007669"/>
    <property type="project" value="UniProtKB-UniRule"/>
</dbReference>
<evidence type="ECO:0000313" key="14">
    <source>
        <dbReference type="Proteomes" id="UP000239997"/>
    </source>
</evidence>
<dbReference type="Proteomes" id="UP000028980">
    <property type="component" value="Unassembled WGS sequence"/>
</dbReference>